<evidence type="ECO:0000313" key="4">
    <source>
        <dbReference type="Proteomes" id="UP000663829"/>
    </source>
</evidence>
<dbReference type="GO" id="GO:1900449">
    <property type="term" value="P:regulation of glutamate receptor signaling pathway"/>
    <property type="evidence" value="ECO:0007669"/>
    <property type="project" value="InterPro"/>
</dbReference>
<dbReference type="InterPro" id="IPR005018">
    <property type="entry name" value="DOMON_domain"/>
</dbReference>
<dbReference type="Proteomes" id="UP000681722">
    <property type="component" value="Unassembled WGS sequence"/>
</dbReference>
<feature type="domain" description="DOMON" evidence="1">
    <location>
        <begin position="1"/>
        <end position="125"/>
    </location>
</feature>
<accession>A0A815XWU6</accession>
<organism evidence="2 4">
    <name type="scientific">Didymodactylos carnosus</name>
    <dbReference type="NCBI Taxonomy" id="1234261"/>
    <lineage>
        <taxon>Eukaryota</taxon>
        <taxon>Metazoa</taxon>
        <taxon>Spiralia</taxon>
        <taxon>Gnathifera</taxon>
        <taxon>Rotifera</taxon>
        <taxon>Eurotatoria</taxon>
        <taxon>Bdelloidea</taxon>
        <taxon>Philodinida</taxon>
        <taxon>Philodinidae</taxon>
        <taxon>Didymodactylos</taxon>
    </lineage>
</organism>
<feature type="non-terminal residue" evidence="2">
    <location>
        <position position="1"/>
    </location>
</feature>
<dbReference type="PANTHER" id="PTHR46902">
    <property type="entry name" value="DOMON DOMAIN-CONTAINING PROTEIN FRRS1L"/>
    <property type="match status" value="1"/>
</dbReference>
<proteinExistence type="predicted"/>
<dbReference type="EMBL" id="CAJNOQ010028716">
    <property type="protein sequence ID" value="CAF1563639.1"/>
    <property type="molecule type" value="Genomic_DNA"/>
</dbReference>
<dbReference type="GO" id="GO:0099072">
    <property type="term" value="P:regulation of postsynaptic membrane neurotransmitter receptor levels"/>
    <property type="evidence" value="ECO:0007669"/>
    <property type="project" value="TreeGrafter"/>
</dbReference>
<gene>
    <name evidence="2" type="ORF">GPM918_LOCUS39929</name>
    <name evidence="3" type="ORF">SRO942_LOCUS40838</name>
</gene>
<evidence type="ECO:0000313" key="3">
    <source>
        <dbReference type="EMBL" id="CAF4425402.1"/>
    </source>
</evidence>
<dbReference type="Proteomes" id="UP000663829">
    <property type="component" value="Unassembled WGS sequence"/>
</dbReference>
<name>A0A815XWU6_9BILA</name>
<comment type="caution">
    <text evidence="2">The sequence shown here is derived from an EMBL/GenBank/DDBJ whole genome shotgun (WGS) entry which is preliminary data.</text>
</comment>
<dbReference type="EMBL" id="CAJOBC010094488">
    <property type="protein sequence ID" value="CAF4425402.1"/>
    <property type="molecule type" value="Genomic_DNA"/>
</dbReference>
<dbReference type="OrthoDB" id="2419613at2759"/>
<dbReference type="PROSITE" id="PS50836">
    <property type="entry name" value="DOMON"/>
    <property type="match status" value="1"/>
</dbReference>
<dbReference type="Pfam" id="PF03351">
    <property type="entry name" value="DOMON"/>
    <property type="match status" value="1"/>
</dbReference>
<keyword evidence="4" id="KW-1185">Reference proteome</keyword>
<dbReference type="AlphaFoldDB" id="A0A815XWU6"/>
<dbReference type="InterPro" id="IPR042789">
    <property type="entry name" value="FRRS1L"/>
</dbReference>
<reference evidence="2" key="1">
    <citation type="submission" date="2021-02" db="EMBL/GenBank/DDBJ databases">
        <authorList>
            <person name="Nowell W R."/>
        </authorList>
    </citation>
    <scope>NUCLEOTIDE SEQUENCE</scope>
</reference>
<evidence type="ECO:0000259" key="1">
    <source>
        <dbReference type="PROSITE" id="PS50836"/>
    </source>
</evidence>
<protein>
    <recommendedName>
        <fullName evidence="1">DOMON domain-containing protein</fullName>
    </recommendedName>
</protein>
<evidence type="ECO:0000313" key="2">
    <source>
        <dbReference type="EMBL" id="CAF1563639.1"/>
    </source>
</evidence>
<dbReference type="PANTHER" id="PTHR46902:SF1">
    <property type="entry name" value="DOMON DOMAIN-CONTAINING PROTEIN FRRS1L"/>
    <property type="match status" value="1"/>
</dbReference>
<sequence length="189" mass="20931">MWTYASGTTDVTMTIINLKIEEWVAIGFSLDNLMGQDHVFFCQYLANGTVAVKRAYNPGNHTRPIDILNSSAGGTFSSGQTKVENGEVTCQFTLSNFVTEPRAKRQVTSTILSQTLEYILLIAIGAFYSPNNMVTLIKFGQQSQSVSTMRRHDQRQPLSSSVTLNQRQEIVYNMNTSSQISTTPSPTST</sequence>